<proteinExistence type="predicted"/>
<evidence type="ECO:0000313" key="3">
    <source>
        <dbReference type="Proteomes" id="UP001150217"/>
    </source>
</evidence>
<comment type="caution">
    <text evidence="2">The sequence shown here is derived from an EMBL/GenBank/DDBJ whole genome shotgun (WGS) entry which is preliminary data.</text>
</comment>
<accession>A0ABQ8VJM0</accession>
<keyword evidence="1" id="KW-0812">Transmembrane</keyword>
<evidence type="ECO:0000313" key="2">
    <source>
        <dbReference type="EMBL" id="KAJ4496456.1"/>
    </source>
</evidence>
<keyword evidence="1" id="KW-1133">Transmembrane helix</keyword>
<evidence type="ECO:0000256" key="1">
    <source>
        <dbReference type="SAM" id="Phobius"/>
    </source>
</evidence>
<sequence length="128" mass="14535">MIVQVARDGICGMVLVRDLTSWVTLYSRGVHPTSFCCSCDDPGVCVSSRGKKITASLTLSFGSYFLHSAYFSLPVFTFNVHNMYSYGRTFQYHSQQHITTEETIITDLFVLLRLTLLLFVVQFTAHFM</sequence>
<dbReference type="EMBL" id="JANVFT010000028">
    <property type="protein sequence ID" value="KAJ4496456.1"/>
    <property type="molecule type" value="Genomic_DNA"/>
</dbReference>
<protein>
    <submittedName>
        <fullName evidence="2">Uncharacterized protein</fullName>
    </submittedName>
</protein>
<name>A0ABQ8VJM0_9AGAR</name>
<keyword evidence="3" id="KW-1185">Reference proteome</keyword>
<feature type="transmembrane region" description="Helical" evidence="1">
    <location>
        <begin position="104"/>
        <end position="125"/>
    </location>
</feature>
<dbReference type="Proteomes" id="UP001150217">
    <property type="component" value="Unassembled WGS sequence"/>
</dbReference>
<keyword evidence="1" id="KW-0472">Membrane</keyword>
<gene>
    <name evidence="2" type="ORF">C8R41DRAFT_826541</name>
</gene>
<feature type="transmembrane region" description="Helical" evidence="1">
    <location>
        <begin position="64"/>
        <end position="84"/>
    </location>
</feature>
<reference evidence="2" key="1">
    <citation type="submission" date="2022-08" db="EMBL/GenBank/DDBJ databases">
        <title>A Global Phylogenomic Analysis of the Shiitake Genus Lentinula.</title>
        <authorList>
            <consortium name="DOE Joint Genome Institute"/>
            <person name="Sierra-Patev S."/>
            <person name="Min B."/>
            <person name="Naranjo-Ortiz M."/>
            <person name="Looney B."/>
            <person name="Konkel Z."/>
            <person name="Slot J.C."/>
            <person name="Sakamoto Y."/>
            <person name="Steenwyk J.L."/>
            <person name="Rokas A."/>
            <person name="Carro J."/>
            <person name="Camarero S."/>
            <person name="Ferreira P."/>
            <person name="Molpeceres G."/>
            <person name="Ruiz-Duenas F.J."/>
            <person name="Serrano A."/>
            <person name="Henrissat B."/>
            <person name="Drula E."/>
            <person name="Hughes K.W."/>
            <person name="Mata J.L."/>
            <person name="Ishikawa N.K."/>
            <person name="Vargas-Isla R."/>
            <person name="Ushijima S."/>
            <person name="Smith C.A."/>
            <person name="Ahrendt S."/>
            <person name="Andreopoulos W."/>
            <person name="He G."/>
            <person name="Labutti K."/>
            <person name="Lipzen A."/>
            <person name="Ng V."/>
            <person name="Riley R."/>
            <person name="Sandor L."/>
            <person name="Barry K."/>
            <person name="Martinez A.T."/>
            <person name="Xiao Y."/>
            <person name="Gibbons J.G."/>
            <person name="Terashima K."/>
            <person name="Grigoriev I.V."/>
            <person name="Hibbett D.S."/>
        </authorList>
    </citation>
    <scope>NUCLEOTIDE SEQUENCE</scope>
    <source>
        <strain evidence="2">RHP3577 ss4</strain>
    </source>
</reference>
<organism evidence="2 3">
    <name type="scientific">Lentinula lateritia</name>
    <dbReference type="NCBI Taxonomy" id="40482"/>
    <lineage>
        <taxon>Eukaryota</taxon>
        <taxon>Fungi</taxon>
        <taxon>Dikarya</taxon>
        <taxon>Basidiomycota</taxon>
        <taxon>Agaricomycotina</taxon>
        <taxon>Agaricomycetes</taxon>
        <taxon>Agaricomycetidae</taxon>
        <taxon>Agaricales</taxon>
        <taxon>Marasmiineae</taxon>
        <taxon>Omphalotaceae</taxon>
        <taxon>Lentinula</taxon>
    </lineage>
</organism>